<organism evidence="2 3">
    <name type="scientific">Zophobas morio</name>
    <dbReference type="NCBI Taxonomy" id="2755281"/>
    <lineage>
        <taxon>Eukaryota</taxon>
        <taxon>Metazoa</taxon>
        <taxon>Ecdysozoa</taxon>
        <taxon>Arthropoda</taxon>
        <taxon>Hexapoda</taxon>
        <taxon>Insecta</taxon>
        <taxon>Pterygota</taxon>
        <taxon>Neoptera</taxon>
        <taxon>Endopterygota</taxon>
        <taxon>Coleoptera</taxon>
        <taxon>Polyphaga</taxon>
        <taxon>Cucujiformia</taxon>
        <taxon>Tenebrionidae</taxon>
        <taxon>Zophobas</taxon>
    </lineage>
</organism>
<proteinExistence type="predicted"/>
<dbReference type="EMBL" id="JALNTZ010000003">
    <property type="protein sequence ID" value="KAJ3659196.1"/>
    <property type="molecule type" value="Genomic_DNA"/>
</dbReference>
<evidence type="ECO:0000313" key="2">
    <source>
        <dbReference type="EMBL" id="KAJ3659196.1"/>
    </source>
</evidence>
<dbReference type="PANTHER" id="PTHR47771:SF3">
    <property type="entry name" value="LD27203P"/>
    <property type="match status" value="1"/>
</dbReference>
<dbReference type="Proteomes" id="UP001168821">
    <property type="component" value="Unassembled WGS sequence"/>
</dbReference>
<sequence>MRTQLITILALIGLQPAYNAKLKKSKRGSLLGDYSLTDSPPSFTYSDDLNIAPTGWKVTTGDFNLNVDLPPPRHLPPPAISQTIIPRPVASYGIVSNSLDKPVMEGQEYIPSPGIGTAILPQMPQPAIPVNAVASNIPASRGAVFLGSGSIGVVSLGNGAYALGSGSLGYSENRSRPRPTANVPVYPPIRATPDLLPAAVPTPLPPQPAPPIGGFYPGSIDFGGPFLVPQKPQLDQNGYEYLPPNRVGFGQPNPPRPPRTRQQFATPTTLQIPQVPQIPNNIQFSLPVFIVLLISAAFAEEKKTTKRGVYGESLALGVGSVGLGHGGIALGSGLSSGAILGSGIHGGSSGLISSHGYGLGLGSYGSSLGSGIGLVGSGIGLSGSGIGLGSGIGIGSGIAHGPINLGASVSRHITVTNRVGIPVPHPVPVTVHKDVPVPVPHPVPVPVDRPYPVHVPKPYPVPVIKTIPVPVDKPYPVPVKVPVKVPVSVPVKVPVPRPVPVPIHKPYPVPVADPVIVKKPVPVAIHGHDIGLSSIGLGSGIALGSGIGYGHGIGIGYGSGIGHGSGIGYGYGSGIGYGIGGHGIALGGHSIGLGSGIALGSHGIGLGSSLKSW</sequence>
<accession>A0AA38MK07</accession>
<name>A0AA38MK07_9CUCU</name>
<comment type="caution">
    <text evidence="2">The sequence shown here is derived from an EMBL/GenBank/DDBJ whole genome shotgun (WGS) entry which is preliminary data.</text>
</comment>
<reference evidence="2" key="1">
    <citation type="journal article" date="2023" name="G3 (Bethesda)">
        <title>Whole genome assemblies of Zophobas morio and Tenebrio molitor.</title>
        <authorList>
            <person name="Kaur S."/>
            <person name="Stinson S.A."/>
            <person name="diCenzo G.C."/>
        </authorList>
    </citation>
    <scope>NUCLEOTIDE SEQUENCE</scope>
    <source>
        <strain evidence="2">QUZm001</strain>
    </source>
</reference>
<keyword evidence="3" id="KW-1185">Reference proteome</keyword>
<evidence type="ECO:0000256" key="1">
    <source>
        <dbReference type="SAM" id="SignalP"/>
    </source>
</evidence>
<gene>
    <name evidence="2" type="ORF">Zmor_010897</name>
</gene>
<feature type="chain" id="PRO_5041301662" evidence="1">
    <location>
        <begin position="20"/>
        <end position="613"/>
    </location>
</feature>
<protein>
    <submittedName>
        <fullName evidence="2">Uncharacterized protein</fullName>
    </submittedName>
</protein>
<dbReference type="AlphaFoldDB" id="A0AA38MK07"/>
<dbReference type="PANTHER" id="PTHR47771">
    <property type="entry name" value="LD27203P-RELATED"/>
    <property type="match status" value="1"/>
</dbReference>
<feature type="signal peptide" evidence="1">
    <location>
        <begin position="1"/>
        <end position="19"/>
    </location>
</feature>
<evidence type="ECO:0000313" key="3">
    <source>
        <dbReference type="Proteomes" id="UP001168821"/>
    </source>
</evidence>
<keyword evidence="1" id="KW-0732">Signal</keyword>